<reference evidence="2" key="2">
    <citation type="journal article" date="2024" name="Plant">
        <title>Genomic evolution and insights into agronomic trait innovations of Sesamum species.</title>
        <authorList>
            <person name="Miao H."/>
            <person name="Wang L."/>
            <person name="Qu L."/>
            <person name="Liu H."/>
            <person name="Sun Y."/>
            <person name="Le M."/>
            <person name="Wang Q."/>
            <person name="Wei S."/>
            <person name="Zheng Y."/>
            <person name="Lin W."/>
            <person name="Duan Y."/>
            <person name="Cao H."/>
            <person name="Xiong S."/>
            <person name="Wang X."/>
            <person name="Wei L."/>
            <person name="Li C."/>
            <person name="Ma Q."/>
            <person name="Ju M."/>
            <person name="Zhao R."/>
            <person name="Li G."/>
            <person name="Mu C."/>
            <person name="Tian Q."/>
            <person name="Mei H."/>
            <person name="Zhang T."/>
            <person name="Gao T."/>
            <person name="Zhang H."/>
        </authorList>
    </citation>
    <scope>NUCLEOTIDE SEQUENCE</scope>
    <source>
        <strain evidence="2">3651</strain>
    </source>
</reference>
<dbReference type="EMBL" id="JACGWO010000012">
    <property type="protein sequence ID" value="KAK4413654.1"/>
    <property type="molecule type" value="Genomic_DNA"/>
</dbReference>
<reference evidence="2" key="1">
    <citation type="submission" date="2020-06" db="EMBL/GenBank/DDBJ databases">
        <authorList>
            <person name="Li T."/>
            <person name="Hu X."/>
            <person name="Zhang T."/>
            <person name="Song X."/>
            <person name="Zhang H."/>
            <person name="Dai N."/>
            <person name="Sheng W."/>
            <person name="Hou X."/>
            <person name="Wei L."/>
        </authorList>
    </citation>
    <scope>NUCLEOTIDE SEQUENCE</scope>
    <source>
        <strain evidence="2">3651</strain>
        <tissue evidence="2">Leaf</tissue>
    </source>
</reference>
<evidence type="ECO:0000313" key="2">
    <source>
        <dbReference type="EMBL" id="KAK4413654.1"/>
    </source>
</evidence>
<organism evidence="2 3">
    <name type="scientific">Sesamum alatum</name>
    <dbReference type="NCBI Taxonomy" id="300844"/>
    <lineage>
        <taxon>Eukaryota</taxon>
        <taxon>Viridiplantae</taxon>
        <taxon>Streptophyta</taxon>
        <taxon>Embryophyta</taxon>
        <taxon>Tracheophyta</taxon>
        <taxon>Spermatophyta</taxon>
        <taxon>Magnoliopsida</taxon>
        <taxon>eudicotyledons</taxon>
        <taxon>Gunneridae</taxon>
        <taxon>Pentapetalae</taxon>
        <taxon>asterids</taxon>
        <taxon>lamiids</taxon>
        <taxon>Lamiales</taxon>
        <taxon>Pedaliaceae</taxon>
        <taxon>Sesamum</taxon>
    </lineage>
</organism>
<keyword evidence="3" id="KW-1185">Reference proteome</keyword>
<accession>A0AAE1XLL0</accession>
<feature type="compositionally biased region" description="Polar residues" evidence="1">
    <location>
        <begin position="360"/>
        <end position="369"/>
    </location>
</feature>
<feature type="compositionally biased region" description="Polar residues" evidence="1">
    <location>
        <begin position="384"/>
        <end position="400"/>
    </location>
</feature>
<sequence length="441" mass="50525">MWGDHPDFLTTVEDRWNMNVEGTPQFSLCRKLKALKGAVKSFNNLHYSHISVRAKEADLALQDAQLQLESNPGMLLFMTRWGTLGRRRNAARNSILVVTNDDGSIITSAEDIDQEFIAFYTSLLGTEVQTLPVDDNVFRWDPKLSCKKSLRQRDTMSSAPFLLCMEYFSRLIKRKTSNSDFNFHSKCEKLKITHLFFSDNPMLFSRGIQTNELDSILVRIQFSRERCLSYTLAFPSRRNGFQSQISHRSSTGLEVVFANGWLSLFLLRAGWNSFAQLYKMWSVFSSKPSHYQWRSLRKSIDFVGFSSGTLRKHQLLGRKFVIPKKKAVFVSGTFNLRMLPSLPKFCGTFTVRQTRYGYSGSTRQQSNTWRDGLTSRDLRRPKHTTTSGQNSQGSLGKPQSGSIYPAEVLINLVAWTTGKTRYTRLTCVPTRESIMLVVHQH</sequence>
<feature type="region of interest" description="Disordered" evidence="1">
    <location>
        <begin position="360"/>
        <end position="400"/>
    </location>
</feature>
<evidence type="ECO:0000313" key="3">
    <source>
        <dbReference type="Proteomes" id="UP001293254"/>
    </source>
</evidence>
<dbReference type="AlphaFoldDB" id="A0AAE1XLL0"/>
<comment type="caution">
    <text evidence="2">The sequence shown here is derived from an EMBL/GenBank/DDBJ whole genome shotgun (WGS) entry which is preliminary data.</text>
</comment>
<name>A0AAE1XLL0_9LAMI</name>
<gene>
    <name evidence="2" type="ORF">Salat_2778200</name>
</gene>
<evidence type="ECO:0000256" key="1">
    <source>
        <dbReference type="SAM" id="MobiDB-lite"/>
    </source>
</evidence>
<proteinExistence type="predicted"/>
<dbReference type="Proteomes" id="UP001293254">
    <property type="component" value="Unassembled WGS sequence"/>
</dbReference>
<protein>
    <submittedName>
        <fullName evidence="2">Uncharacterized protein</fullName>
    </submittedName>
</protein>